<dbReference type="InterPro" id="IPR046373">
    <property type="entry name" value="Acyl-CoA_Oxase/DH_mid-dom_sf"/>
</dbReference>
<evidence type="ECO:0000313" key="9">
    <source>
        <dbReference type="EMBL" id="MEE6261666.1"/>
    </source>
</evidence>
<accession>A0ABU7RZB1</accession>
<dbReference type="PANTHER" id="PTHR48083:SF2">
    <property type="entry name" value="MEDIUM-CHAIN SPECIFIC ACYL-COA DEHYDROGENASE, MITOCHONDRIAL"/>
    <property type="match status" value="1"/>
</dbReference>
<dbReference type="InterPro" id="IPR036250">
    <property type="entry name" value="AcylCo_DH-like_C"/>
</dbReference>
<feature type="domain" description="Acyl-CoA oxidase/dehydrogenase middle" evidence="8">
    <location>
        <begin position="142"/>
        <end position="235"/>
    </location>
</feature>
<sequence length="404" mass="43573">MAEFHHGGAPAGLDLLDDRMRALDRHCWSVSGEFRKLGELLDQDPDAIDGHVDLPGVLLYRFFSVPRSYWPELDVPARLAAVFGTSLAQAVVWERFSYADPNVLLASPGPALSSDAIHALADAAQADRWFSRLADRPDHTFFAVTEPAKGSAATELTTTLRPDPDGDGWLLDGEKCYVGNGARAQVGLVFCRRAPGPWGIEAVIVDAASPGFSAELLPSVGLRGARISRMRFRDVRIPRQNLLGQHLRPTQRGLHGARQVFYRARPGIAAMALGCAQAVCDHLRRQGLRGGAGGDRLSTVEDRVAAIRRLNHRTAADIDHGLVDPHRIAAAKAGAARVAEDATLLAAELLGPASLLDDPWLEKVYRDVRAFEFMEGAGNVHLLSVFQGLLKGRFLEGVGAGGAV</sequence>
<dbReference type="InterPro" id="IPR037069">
    <property type="entry name" value="AcylCoA_DH/ox_N_sf"/>
</dbReference>
<dbReference type="Pfam" id="PF00441">
    <property type="entry name" value="Acyl-CoA_dh_1"/>
    <property type="match status" value="1"/>
</dbReference>
<protein>
    <submittedName>
        <fullName evidence="9">Acyl-CoA dehydrogenase</fullName>
    </submittedName>
</protein>
<dbReference type="Pfam" id="PF02770">
    <property type="entry name" value="Acyl-CoA_dh_M"/>
    <property type="match status" value="1"/>
</dbReference>
<dbReference type="Proteomes" id="UP001332243">
    <property type="component" value="Unassembled WGS sequence"/>
</dbReference>
<evidence type="ECO:0000256" key="1">
    <source>
        <dbReference type="ARBA" id="ARBA00001974"/>
    </source>
</evidence>
<dbReference type="CDD" id="cd00567">
    <property type="entry name" value="ACAD"/>
    <property type="match status" value="1"/>
</dbReference>
<dbReference type="InterPro" id="IPR009075">
    <property type="entry name" value="AcylCo_DH/oxidase_C"/>
</dbReference>
<dbReference type="RefSeq" id="WP_331216744.1">
    <property type="nucleotide sequence ID" value="NZ_JAZGQK010000021.1"/>
</dbReference>
<evidence type="ECO:0000256" key="4">
    <source>
        <dbReference type="ARBA" id="ARBA00022827"/>
    </source>
</evidence>
<proteinExistence type="inferred from homology"/>
<dbReference type="InterPro" id="IPR050741">
    <property type="entry name" value="Acyl-CoA_dehydrogenase"/>
</dbReference>
<dbReference type="EMBL" id="JAZGQK010000021">
    <property type="protein sequence ID" value="MEE6261666.1"/>
    <property type="molecule type" value="Genomic_DNA"/>
</dbReference>
<keyword evidence="5 6" id="KW-0560">Oxidoreductase</keyword>
<gene>
    <name evidence="9" type="ORF">V1633_24590</name>
</gene>
<evidence type="ECO:0000256" key="3">
    <source>
        <dbReference type="ARBA" id="ARBA00022630"/>
    </source>
</evidence>
<dbReference type="Gene3D" id="1.20.140.10">
    <property type="entry name" value="Butyryl-CoA Dehydrogenase, subunit A, domain 3"/>
    <property type="match status" value="1"/>
</dbReference>
<evidence type="ECO:0000259" key="8">
    <source>
        <dbReference type="Pfam" id="PF02770"/>
    </source>
</evidence>
<dbReference type="SUPFAM" id="SSF47203">
    <property type="entry name" value="Acyl-CoA dehydrogenase C-terminal domain-like"/>
    <property type="match status" value="1"/>
</dbReference>
<keyword evidence="3 6" id="KW-0285">Flavoprotein</keyword>
<dbReference type="Gene3D" id="2.40.110.10">
    <property type="entry name" value="Butyryl-CoA Dehydrogenase, subunit A, domain 2"/>
    <property type="match status" value="1"/>
</dbReference>
<evidence type="ECO:0000259" key="7">
    <source>
        <dbReference type="Pfam" id="PF00441"/>
    </source>
</evidence>
<name>A0ABU7RZB1_9ACTN</name>
<feature type="domain" description="Acyl-CoA dehydrogenase/oxidase C-terminal" evidence="7">
    <location>
        <begin position="252"/>
        <end position="389"/>
    </location>
</feature>
<dbReference type="Gene3D" id="1.10.540.10">
    <property type="entry name" value="Acyl-CoA dehydrogenase/oxidase, N-terminal domain"/>
    <property type="match status" value="1"/>
</dbReference>
<evidence type="ECO:0000256" key="5">
    <source>
        <dbReference type="ARBA" id="ARBA00023002"/>
    </source>
</evidence>
<evidence type="ECO:0000256" key="6">
    <source>
        <dbReference type="RuleBase" id="RU362125"/>
    </source>
</evidence>
<dbReference type="InterPro" id="IPR006091">
    <property type="entry name" value="Acyl-CoA_Oxase/DH_mid-dom"/>
</dbReference>
<evidence type="ECO:0000313" key="10">
    <source>
        <dbReference type="Proteomes" id="UP001332243"/>
    </source>
</evidence>
<comment type="cofactor">
    <cofactor evidence="1 6">
        <name>FAD</name>
        <dbReference type="ChEBI" id="CHEBI:57692"/>
    </cofactor>
</comment>
<reference evidence="9 10" key="1">
    <citation type="submission" date="2024-01" db="EMBL/GenBank/DDBJ databases">
        <title>Genome insights into Plantactinospora sonchi sp. nov.</title>
        <authorList>
            <person name="Wang L."/>
        </authorList>
    </citation>
    <scope>NUCLEOTIDE SEQUENCE [LARGE SCALE GENOMIC DNA]</scope>
    <source>
        <strain evidence="9 10">NEAU-QY2</strain>
    </source>
</reference>
<comment type="caution">
    <text evidence="9">The sequence shown here is derived from an EMBL/GenBank/DDBJ whole genome shotgun (WGS) entry which is preliminary data.</text>
</comment>
<keyword evidence="4 6" id="KW-0274">FAD</keyword>
<dbReference type="SUPFAM" id="SSF56645">
    <property type="entry name" value="Acyl-CoA dehydrogenase NM domain-like"/>
    <property type="match status" value="1"/>
</dbReference>
<dbReference type="PANTHER" id="PTHR48083">
    <property type="entry name" value="MEDIUM-CHAIN SPECIFIC ACYL-COA DEHYDROGENASE, MITOCHONDRIAL-RELATED"/>
    <property type="match status" value="1"/>
</dbReference>
<evidence type="ECO:0000256" key="2">
    <source>
        <dbReference type="ARBA" id="ARBA00009347"/>
    </source>
</evidence>
<keyword evidence="10" id="KW-1185">Reference proteome</keyword>
<dbReference type="InterPro" id="IPR009100">
    <property type="entry name" value="AcylCoA_DH/oxidase_NM_dom_sf"/>
</dbReference>
<comment type="similarity">
    <text evidence="2 6">Belongs to the acyl-CoA dehydrogenase family.</text>
</comment>
<organism evidence="9 10">
    <name type="scientific">Plantactinospora sonchi</name>
    <dbReference type="NCBI Taxonomy" id="1544735"/>
    <lineage>
        <taxon>Bacteria</taxon>
        <taxon>Bacillati</taxon>
        <taxon>Actinomycetota</taxon>
        <taxon>Actinomycetes</taxon>
        <taxon>Micromonosporales</taxon>
        <taxon>Micromonosporaceae</taxon>
        <taxon>Plantactinospora</taxon>
    </lineage>
</organism>